<evidence type="ECO:0000256" key="2">
    <source>
        <dbReference type="ARBA" id="ARBA00022741"/>
    </source>
</evidence>
<protein>
    <submittedName>
        <fullName evidence="6">AAA family ATPase</fullName>
    </submittedName>
    <submittedName>
        <fullName evidence="5">SpoVK/Ycf46/Vps4 family AAA+-type ATPase</fullName>
    </submittedName>
</protein>
<dbReference type="FunFam" id="3.40.50.300:FF:000216">
    <property type="entry name" value="Type VII secretion ATPase EccA"/>
    <property type="match status" value="2"/>
</dbReference>
<keyword evidence="3" id="KW-0067">ATP-binding</keyword>
<dbReference type="GO" id="GO:0005524">
    <property type="term" value="F:ATP binding"/>
    <property type="evidence" value="ECO:0007669"/>
    <property type="project" value="UniProtKB-KW"/>
</dbReference>
<dbReference type="PANTHER" id="PTHR43392">
    <property type="entry name" value="AAA-TYPE ATPASE FAMILY PROTEIN / ANKYRIN REPEAT FAMILY PROTEIN"/>
    <property type="match status" value="1"/>
</dbReference>
<dbReference type="InterPro" id="IPR003593">
    <property type="entry name" value="AAA+_ATPase"/>
</dbReference>
<dbReference type="Proteomes" id="UP000534306">
    <property type="component" value="Unassembled WGS sequence"/>
</dbReference>
<dbReference type="Pfam" id="PF17866">
    <property type="entry name" value="AAA_lid_6"/>
    <property type="match status" value="2"/>
</dbReference>
<comment type="similarity">
    <text evidence="1">Belongs to the CbxX/CfxQ family.</text>
</comment>
<reference evidence="5 8" key="2">
    <citation type="submission" date="2020-08" db="EMBL/GenBank/DDBJ databases">
        <title>Sequencing the genomes of 1000 actinobacteria strains.</title>
        <authorList>
            <person name="Klenk H.-P."/>
        </authorList>
    </citation>
    <scope>NUCLEOTIDE SEQUENCE [LARGE SCALE GENOMIC DNA]</scope>
    <source>
        <strain evidence="5 8">DSM 15626</strain>
    </source>
</reference>
<feature type="domain" description="AAA+ ATPase" evidence="4">
    <location>
        <begin position="422"/>
        <end position="560"/>
    </location>
</feature>
<dbReference type="SMART" id="SM00382">
    <property type="entry name" value="AAA"/>
    <property type="match status" value="2"/>
</dbReference>
<evidence type="ECO:0000256" key="1">
    <source>
        <dbReference type="ARBA" id="ARBA00010378"/>
    </source>
</evidence>
<sequence length="930" mass="100873">MSPLPAELNVLFTGAPVLHIFGVGDPWQYPEGWLEETQAKAHELIRTPAFAEMVTTRKGSFVTPLPMLASAFYDLIWTLYPPMALMVGPGRDLFSHCTSPYLTKQPTLVKPYRSWGSNSVGTSIPSKEFSTVEGNALQRERLVEFYVAALKLFEGVAPLEPRRKVLSDLWGRVQQDERLWQAHRMATRDDLLTLWKSELFADDAAFAVFPEQTTSPLNLLRVAVARLEAAHTAIAGVTPENDRSFAETLASLVHQVKLTEVPAGLSYTVLGSEGAAEVQRLFEQQAAAVDRNAWRKRHQGWLARAVESGAARLGEEWLAAVYLLGGVLEGLPDRAVEPTELNMVSGFMDSLRAVHDLRPHVSTPRPIPTTPAVEVLEPEADPEHELAQLIGLEAVKAQVAELVAEAKVAGLRSAAGVRPPAPSRHLVFTGNPGTGKTTVARLLGDIYRKYGALTSGHVVEVGRADLVGEYIGKTAPLVEAAVERALGGVLFIDEAYSLGSASGRDYGHEALAALVKAMEDHRENLVVLMAGYPGEMATMIEQNPGLRSRIGRTLHFADYSDGELIEIFRLLASRTGFDVPAETAEQVTSTLRRLPRAPGFGNGRAVRSLLEQMSARQAVRIAGLTDPEPEVVRALLTADLPPLSGSELASGGAVHGVAPEAQLERLVGLAEVKKVARELAAEAKAEVLRMRAGMPPTDRTRHLVFLGNPGTGKTTVARILAGIYRDLGLLGAGQLIEVSRTDLVAQYLGQTAPRVRKVVQRALGGVLFIDEAYTLNDRQGYGAEAISTLVQEIEEHRDELVVVMAGYELEMQGLLDANSGLRSRFPITITFPDYSRGELETIYSGLAGTSGYTLEPGMLSAVSSLIEPFRGTRGFGNGRLARTAFEKTILRQATRITAIPNPTPDQIRALTRADLPRNLPGQTDDASPYL</sequence>
<dbReference type="Pfam" id="PF00004">
    <property type="entry name" value="AAA"/>
    <property type="match status" value="2"/>
</dbReference>
<keyword evidence="2" id="KW-0547">Nucleotide-binding</keyword>
<dbReference type="RefSeq" id="WP_171675100.1">
    <property type="nucleotide sequence ID" value="NZ_BAAAGT010000001.1"/>
</dbReference>
<name>A0A7Y4P209_9ACTN</name>
<dbReference type="InterPro" id="IPR003959">
    <property type="entry name" value="ATPase_AAA_core"/>
</dbReference>
<dbReference type="Gene3D" id="3.40.50.300">
    <property type="entry name" value="P-loop containing nucleotide triphosphate hydrolases"/>
    <property type="match status" value="2"/>
</dbReference>
<dbReference type="EMBL" id="JACHKF010000001">
    <property type="protein sequence ID" value="MBB6564938.1"/>
    <property type="molecule type" value="Genomic_DNA"/>
</dbReference>
<evidence type="ECO:0000313" key="5">
    <source>
        <dbReference type="EMBL" id="MBB6564938.1"/>
    </source>
</evidence>
<proteinExistence type="inferred from homology"/>
<dbReference type="InterPro" id="IPR041627">
    <property type="entry name" value="AAA_lid_6"/>
</dbReference>
<feature type="domain" description="AAA+ ATPase" evidence="4">
    <location>
        <begin position="699"/>
        <end position="833"/>
    </location>
</feature>
<dbReference type="SUPFAM" id="SSF52540">
    <property type="entry name" value="P-loop containing nucleoside triphosphate hydrolases"/>
    <property type="match status" value="2"/>
</dbReference>
<comment type="caution">
    <text evidence="6">The sequence shown here is derived from an EMBL/GenBank/DDBJ whole genome shotgun (WGS) entry which is preliminary data.</text>
</comment>
<dbReference type="PRINTS" id="PR00819">
    <property type="entry name" value="CBXCFQXSUPER"/>
</dbReference>
<dbReference type="InterPro" id="IPR027417">
    <property type="entry name" value="P-loop_NTPase"/>
</dbReference>
<dbReference type="EMBL" id="JABJRC010000004">
    <property type="protein sequence ID" value="NOL42634.1"/>
    <property type="molecule type" value="Genomic_DNA"/>
</dbReference>
<gene>
    <name evidence="5" type="ORF">HNR71_000575</name>
    <name evidence="6" type="ORF">HPO96_20520</name>
</gene>
<evidence type="ECO:0000313" key="6">
    <source>
        <dbReference type="EMBL" id="NOL42634.1"/>
    </source>
</evidence>
<dbReference type="PANTHER" id="PTHR43392:SF2">
    <property type="entry name" value="AAA-TYPE ATPASE FAMILY PROTEIN _ ANKYRIN REPEAT FAMILY PROTEIN"/>
    <property type="match status" value="1"/>
</dbReference>
<evidence type="ECO:0000259" key="4">
    <source>
        <dbReference type="SMART" id="SM00382"/>
    </source>
</evidence>
<evidence type="ECO:0000256" key="3">
    <source>
        <dbReference type="ARBA" id="ARBA00022840"/>
    </source>
</evidence>
<dbReference type="InterPro" id="IPR000641">
    <property type="entry name" value="CbxX/CfxQ"/>
</dbReference>
<keyword evidence="7" id="KW-1185">Reference proteome</keyword>
<dbReference type="Gene3D" id="1.10.8.60">
    <property type="match status" value="2"/>
</dbReference>
<dbReference type="AlphaFoldDB" id="A0A7Y4P209"/>
<dbReference type="Proteomes" id="UP000553957">
    <property type="component" value="Unassembled WGS sequence"/>
</dbReference>
<accession>A0A7Y4P209</accession>
<dbReference type="CDD" id="cd00009">
    <property type="entry name" value="AAA"/>
    <property type="match status" value="2"/>
</dbReference>
<evidence type="ECO:0000313" key="8">
    <source>
        <dbReference type="Proteomes" id="UP000553957"/>
    </source>
</evidence>
<organism evidence="6 7">
    <name type="scientific">Kribbella sandramycini</name>
    <dbReference type="NCBI Taxonomy" id="60450"/>
    <lineage>
        <taxon>Bacteria</taxon>
        <taxon>Bacillati</taxon>
        <taxon>Actinomycetota</taxon>
        <taxon>Actinomycetes</taxon>
        <taxon>Propionibacteriales</taxon>
        <taxon>Kribbellaceae</taxon>
        <taxon>Kribbella</taxon>
    </lineage>
</organism>
<evidence type="ECO:0000313" key="7">
    <source>
        <dbReference type="Proteomes" id="UP000534306"/>
    </source>
</evidence>
<dbReference type="GO" id="GO:0016887">
    <property type="term" value="F:ATP hydrolysis activity"/>
    <property type="evidence" value="ECO:0007669"/>
    <property type="project" value="InterPro"/>
</dbReference>
<dbReference type="InterPro" id="IPR050773">
    <property type="entry name" value="CbxX/CfxQ_RuBisCO_ESX"/>
</dbReference>
<reference evidence="6 7" key="1">
    <citation type="submission" date="2020-05" db="EMBL/GenBank/DDBJ databases">
        <title>Genome sequence of Kribbella sandramycini ATCC 39419.</title>
        <authorList>
            <person name="Maclea K.S."/>
            <person name="Fair J.L."/>
        </authorList>
    </citation>
    <scope>NUCLEOTIDE SEQUENCE [LARGE SCALE GENOMIC DNA]</scope>
    <source>
        <strain evidence="6 7">ATCC 39419</strain>
    </source>
</reference>